<keyword evidence="2" id="KW-1185">Reference proteome</keyword>
<reference evidence="2" key="2">
    <citation type="submission" date="2015-01" db="EMBL/GenBank/DDBJ databases">
        <title>Evolutionary Origins and Diversification of the Mycorrhizal Mutualists.</title>
        <authorList>
            <consortium name="DOE Joint Genome Institute"/>
            <consortium name="Mycorrhizal Genomics Consortium"/>
            <person name="Kohler A."/>
            <person name="Kuo A."/>
            <person name="Nagy L.G."/>
            <person name="Floudas D."/>
            <person name="Copeland A."/>
            <person name="Barry K.W."/>
            <person name="Cichocki N."/>
            <person name="Veneault-Fourrey C."/>
            <person name="LaButti K."/>
            <person name="Lindquist E.A."/>
            <person name="Lipzen A."/>
            <person name="Lundell T."/>
            <person name="Morin E."/>
            <person name="Murat C."/>
            <person name="Riley R."/>
            <person name="Ohm R."/>
            <person name="Sun H."/>
            <person name="Tunlid A."/>
            <person name="Henrissat B."/>
            <person name="Grigoriev I.V."/>
            <person name="Hibbett D.S."/>
            <person name="Martin F."/>
        </authorList>
    </citation>
    <scope>NUCLEOTIDE SEQUENCE [LARGE SCALE GENOMIC DNA]</scope>
    <source>
        <strain evidence="2">Marx 270</strain>
    </source>
</reference>
<dbReference type="InParanoid" id="A0A0C3NLV9"/>
<dbReference type="HOGENOM" id="CLU_1797237_0_0_1"/>
<protein>
    <submittedName>
        <fullName evidence="1">Uncharacterized protein</fullName>
    </submittedName>
</protein>
<proteinExistence type="predicted"/>
<name>A0A0C3NLV9_PISTI</name>
<sequence length="144" mass="17045">MLWIKFGAVARWHTNSLQWYLAKVQQSSLFQWLALKQKVTSPSEKAQHCVQRNLRRYHPARGTMFQTEEAYRYCVPACLEYSTAAEQLGTLERGRVWWELRGPSQRRVTPHRFLNLKTAFFFQFHEKMHSGLHGFLLPNKPDAH</sequence>
<gene>
    <name evidence="1" type="ORF">M404DRAFT_1006628</name>
</gene>
<dbReference type="AlphaFoldDB" id="A0A0C3NLV9"/>
<organism evidence="1 2">
    <name type="scientific">Pisolithus tinctorius Marx 270</name>
    <dbReference type="NCBI Taxonomy" id="870435"/>
    <lineage>
        <taxon>Eukaryota</taxon>
        <taxon>Fungi</taxon>
        <taxon>Dikarya</taxon>
        <taxon>Basidiomycota</taxon>
        <taxon>Agaricomycotina</taxon>
        <taxon>Agaricomycetes</taxon>
        <taxon>Agaricomycetidae</taxon>
        <taxon>Boletales</taxon>
        <taxon>Sclerodermatineae</taxon>
        <taxon>Pisolithaceae</taxon>
        <taxon>Pisolithus</taxon>
    </lineage>
</organism>
<dbReference type="EMBL" id="KN832043">
    <property type="protein sequence ID" value="KIN96615.1"/>
    <property type="molecule type" value="Genomic_DNA"/>
</dbReference>
<evidence type="ECO:0000313" key="1">
    <source>
        <dbReference type="EMBL" id="KIN96615.1"/>
    </source>
</evidence>
<dbReference type="Proteomes" id="UP000054217">
    <property type="component" value="Unassembled WGS sequence"/>
</dbReference>
<evidence type="ECO:0000313" key="2">
    <source>
        <dbReference type="Proteomes" id="UP000054217"/>
    </source>
</evidence>
<reference evidence="1 2" key="1">
    <citation type="submission" date="2014-04" db="EMBL/GenBank/DDBJ databases">
        <authorList>
            <consortium name="DOE Joint Genome Institute"/>
            <person name="Kuo A."/>
            <person name="Kohler A."/>
            <person name="Costa M.D."/>
            <person name="Nagy L.G."/>
            <person name="Floudas D."/>
            <person name="Copeland A."/>
            <person name="Barry K.W."/>
            <person name="Cichocki N."/>
            <person name="Veneault-Fourrey C."/>
            <person name="LaButti K."/>
            <person name="Lindquist E.A."/>
            <person name="Lipzen A."/>
            <person name="Lundell T."/>
            <person name="Morin E."/>
            <person name="Murat C."/>
            <person name="Sun H."/>
            <person name="Tunlid A."/>
            <person name="Henrissat B."/>
            <person name="Grigoriev I.V."/>
            <person name="Hibbett D.S."/>
            <person name="Martin F."/>
            <person name="Nordberg H.P."/>
            <person name="Cantor M.N."/>
            <person name="Hua S.X."/>
        </authorList>
    </citation>
    <scope>NUCLEOTIDE SEQUENCE [LARGE SCALE GENOMIC DNA]</scope>
    <source>
        <strain evidence="1 2">Marx 270</strain>
    </source>
</reference>
<accession>A0A0C3NLV9</accession>